<dbReference type="Gene3D" id="3.90.550.10">
    <property type="entry name" value="Spore Coat Polysaccharide Biosynthesis Protein SpsA, Chain A"/>
    <property type="match status" value="1"/>
</dbReference>
<dbReference type="CDD" id="cd00761">
    <property type="entry name" value="Glyco_tranf_GTA_type"/>
    <property type="match status" value="1"/>
</dbReference>
<evidence type="ECO:0000256" key="6">
    <source>
        <dbReference type="ARBA" id="ARBA00023136"/>
    </source>
</evidence>
<dbReference type="InterPro" id="IPR029044">
    <property type="entry name" value="Nucleotide-diphossugar_trans"/>
</dbReference>
<evidence type="ECO:0000256" key="3">
    <source>
        <dbReference type="ARBA" id="ARBA00022519"/>
    </source>
</evidence>
<dbReference type="EMBL" id="FOHW01000004">
    <property type="protein sequence ID" value="SES97082.1"/>
    <property type="molecule type" value="Genomic_DNA"/>
</dbReference>
<evidence type="ECO:0000256" key="2">
    <source>
        <dbReference type="ARBA" id="ARBA00022475"/>
    </source>
</evidence>
<dbReference type="InterPro" id="IPR001173">
    <property type="entry name" value="Glyco_trans_2-like"/>
</dbReference>
<evidence type="ECO:0000313" key="8">
    <source>
        <dbReference type="EMBL" id="SES97082.1"/>
    </source>
</evidence>
<dbReference type="Proteomes" id="UP000182332">
    <property type="component" value="Unassembled WGS sequence"/>
</dbReference>
<dbReference type="OrthoDB" id="9777873at2"/>
<evidence type="ECO:0000256" key="4">
    <source>
        <dbReference type="ARBA" id="ARBA00022676"/>
    </source>
</evidence>
<evidence type="ECO:0000256" key="5">
    <source>
        <dbReference type="ARBA" id="ARBA00022679"/>
    </source>
</evidence>
<dbReference type="PANTHER" id="PTHR43646:SF2">
    <property type="entry name" value="GLYCOSYLTRANSFERASE 2-LIKE DOMAIN-CONTAINING PROTEIN"/>
    <property type="match status" value="1"/>
</dbReference>
<dbReference type="PANTHER" id="PTHR43646">
    <property type="entry name" value="GLYCOSYLTRANSFERASE"/>
    <property type="match status" value="1"/>
</dbReference>
<comment type="subcellular location">
    <subcellularLocation>
        <location evidence="1">Cell membrane</location>
    </subcellularLocation>
</comment>
<sequence length="221" mass="24067">MIGIIVPAHNEEDFLDDCIKSLIAASVHEDLHGEPVEILIMLDDCSDASARVAAAHGVTTHVCAYRNVGMTRAEGARLMLERGARWLAFTDADSVVPYAWLAHQVSLKVDAVCGIVEVDDWSGHPEQVRQRYDSLYRPVDDHRHIHGANLGVSADAYRQAGGFKALAAHEDVHLVADLQRIGASIAWISANSVTTSARKDYRCKEGFGDYLNSLSATSLSS</sequence>
<keyword evidence="3" id="KW-0997">Cell inner membrane</keyword>
<evidence type="ECO:0000313" key="9">
    <source>
        <dbReference type="Proteomes" id="UP000182332"/>
    </source>
</evidence>
<accession>A0A1I0ARP3</accession>
<gene>
    <name evidence="8" type="ORF">SAMN05216197_104143</name>
</gene>
<feature type="domain" description="Glycosyltransferase 2-like" evidence="7">
    <location>
        <begin position="4"/>
        <end position="132"/>
    </location>
</feature>
<keyword evidence="5 8" id="KW-0808">Transferase</keyword>
<dbReference type="GO" id="GO:0016757">
    <property type="term" value="F:glycosyltransferase activity"/>
    <property type="evidence" value="ECO:0007669"/>
    <property type="project" value="UniProtKB-KW"/>
</dbReference>
<dbReference type="SUPFAM" id="SSF53448">
    <property type="entry name" value="Nucleotide-diphospho-sugar transferases"/>
    <property type="match status" value="1"/>
</dbReference>
<dbReference type="Pfam" id="PF00535">
    <property type="entry name" value="Glycos_transf_2"/>
    <property type="match status" value="1"/>
</dbReference>
<dbReference type="RefSeq" id="WP_074885733.1">
    <property type="nucleotide sequence ID" value="NZ_FOHW01000004.1"/>
</dbReference>
<evidence type="ECO:0000256" key="1">
    <source>
        <dbReference type="ARBA" id="ARBA00004236"/>
    </source>
</evidence>
<dbReference type="AlphaFoldDB" id="A0A1I0ARP3"/>
<dbReference type="GO" id="GO:0005886">
    <property type="term" value="C:plasma membrane"/>
    <property type="evidence" value="ECO:0007669"/>
    <property type="project" value="UniProtKB-SubCell"/>
</dbReference>
<protein>
    <submittedName>
        <fullName evidence="8">Glycosyl transferase family 2</fullName>
    </submittedName>
</protein>
<proteinExistence type="predicted"/>
<keyword evidence="2" id="KW-1003">Cell membrane</keyword>
<name>A0A1I0ARP3_9PSED</name>
<organism evidence="8 9">
    <name type="scientific">Pseudomonas graminis</name>
    <dbReference type="NCBI Taxonomy" id="158627"/>
    <lineage>
        <taxon>Bacteria</taxon>
        <taxon>Pseudomonadati</taxon>
        <taxon>Pseudomonadota</taxon>
        <taxon>Gammaproteobacteria</taxon>
        <taxon>Pseudomonadales</taxon>
        <taxon>Pseudomonadaceae</taxon>
        <taxon>Pseudomonas</taxon>
    </lineage>
</organism>
<keyword evidence="4" id="KW-0328">Glycosyltransferase</keyword>
<evidence type="ECO:0000259" key="7">
    <source>
        <dbReference type="Pfam" id="PF00535"/>
    </source>
</evidence>
<keyword evidence="6" id="KW-0472">Membrane</keyword>
<reference evidence="8 9" key="1">
    <citation type="submission" date="2016-10" db="EMBL/GenBank/DDBJ databases">
        <authorList>
            <person name="de Groot N.N."/>
        </authorList>
    </citation>
    <scope>NUCLEOTIDE SEQUENCE [LARGE SCALE GENOMIC DNA]</scope>
    <source>
        <strain evidence="8 9">DSM 11363</strain>
    </source>
</reference>